<keyword evidence="3" id="KW-1185">Reference proteome</keyword>
<protein>
    <submittedName>
        <fullName evidence="2">Uncharacterized protein</fullName>
    </submittedName>
</protein>
<name>A0A7U2FJ69_PHANO</name>
<dbReference type="Proteomes" id="UP000663193">
    <property type="component" value="Chromosome 16"/>
</dbReference>
<evidence type="ECO:0000313" key="3">
    <source>
        <dbReference type="Proteomes" id="UP000663193"/>
    </source>
</evidence>
<dbReference type="AlphaFoldDB" id="A0A7U2FJ69"/>
<organism evidence="2 3">
    <name type="scientific">Phaeosphaeria nodorum (strain SN15 / ATCC MYA-4574 / FGSC 10173)</name>
    <name type="common">Glume blotch fungus</name>
    <name type="synonym">Parastagonospora nodorum</name>
    <dbReference type="NCBI Taxonomy" id="321614"/>
    <lineage>
        <taxon>Eukaryota</taxon>
        <taxon>Fungi</taxon>
        <taxon>Dikarya</taxon>
        <taxon>Ascomycota</taxon>
        <taxon>Pezizomycotina</taxon>
        <taxon>Dothideomycetes</taxon>
        <taxon>Pleosporomycetidae</taxon>
        <taxon>Pleosporales</taxon>
        <taxon>Pleosporineae</taxon>
        <taxon>Phaeosphaeriaceae</taxon>
        <taxon>Parastagonospora</taxon>
    </lineage>
</organism>
<evidence type="ECO:0000313" key="2">
    <source>
        <dbReference type="EMBL" id="QRD03956.1"/>
    </source>
</evidence>
<dbReference type="VEuPathDB" id="FungiDB:JI435_442670"/>
<gene>
    <name evidence="2" type="ORF">JI435_442670</name>
</gene>
<dbReference type="OrthoDB" id="3752548at2759"/>
<proteinExistence type="predicted"/>
<dbReference type="EMBL" id="CP069038">
    <property type="protein sequence ID" value="QRD03956.1"/>
    <property type="molecule type" value="Genomic_DNA"/>
</dbReference>
<sequence length="75" mass="8264">MDDTSVGITERDSPLGLADWAACGTGDEDEQDQGAAGAPRTRLPPAKLELLEWSEWDQTKAYDERPLTCLHYSIV</sequence>
<evidence type="ECO:0000256" key="1">
    <source>
        <dbReference type="SAM" id="MobiDB-lite"/>
    </source>
</evidence>
<feature type="region of interest" description="Disordered" evidence="1">
    <location>
        <begin position="17"/>
        <end position="43"/>
    </location>
</feature>
<accession>A0A7U2FJ69</accession>
<reference evidence="3" key="1">
    <citation type="journal article" date="2021" name="BMC Genomics">
        <title>Chromosome-level genome assembly and manually-curated proteome of model necrotroph Parastagonospora nodorum Sn15 reveals a genome-wide trove of candidate effector homologs, and redundancy of virulence-related functions within an accessory chromosome.</title>
        <authorList>
            <person name="Bertazzoni S."/>
            <person name="Jones D.A.B."/>
            <person name="Phan H.T."/>
            <person name="Tan K.-C."/>
            <person name="Hane J.K."/>
        </authorList>
    </citation>
    <scope>NUCLEOTIDE SEQUENCE [LARGE SCALE GENOMIC DNA]</scope>
    <source>
        <strain evidence="3">SN15 / ATCC MYA-4574 / FGSC 10173)</strain>
    </source>
</reference>